<gene>
    <name evidence="1" type="ORF">GCM10017667_49240</name>
</gene>
<dbReference type="Proteomes" id="UP000632849">
    <property type="component" value="Unassembled WGS sequence"/>
</dbReference>
<dbReference type="AlphaFoldDB" id="A0A919BSQ7"/>
<sequence length="88" mass="10353">MFESDEVIRKNVQNEAVGLDRDGVAARRKEAQRRYDASTPGYCMDLIMRREVLERYVGEWQRVLDEMTARGIERCLPADEKERFPSSR</sequence>
<dbReference type="RefSeq" id="WP_190042985.1">
    <property type="nucleotide sequence ID" value="NZ_BNBE01000002.1"/>
</dbReference>
<comment type="caution">
    <text evidence="1">The sequence shown here is derived from an EMBL/GenBank/DDBJ whole genome shotgun (WGS) entry which is preliminary data.</text>
</comment>
<evidence type="ECO:0000313" key="1">
    <source>
        <dbReference type="EMBL" id="GHG10648.1"/>
    </source>
</evidence>
<reference evidence="1" key="1">
    <citation type="journal article" date="2014" name="Int. J. Syst. Evol. Microbiol.">
        <title>Complete genome sequence of Corynebacterium casei LMG S-19264T (=DSM 44701T), isolated from a smear-ripened cheese.</title>
        <authorList>
            <consortium name="US DOE Joint Genome Institute (JGI-PGF)"/>
            <person name="Walter F."/>
            <person name="Albersmeier A."/>
            <person name="Kalinowski J."/>
            <person name="Ruckert C."/>
        </authorList>
    </citation>
    <scope>NUCLEOTIDE SEQUENCE</scope>
    <source>
        <strain evidence="1">JCM 4122</strain>
    </source>
</reference>
<proteinExistence type="predicted"/>
<protein>
    <submittedName>
        <fullName evidence="1">Uncharacterized protein</fullName>
    </submittedName>
</protein>
<organism evidence="1 2">
    <name type="scientific">Streptomyces filamentosus</name>
    <name type="common">Streptomyces roseosporus</name>
    <dbReference type="NCBI Taxonomy" id="67294"/>
    <lineage>
        <taxon>Bacteria</taxon>
        <taxon>Bacillati</taxon>
        <taxon>Actinomycetota</taxon>
        <taxon>Actinomycetes</taxon>
        <taxon>Kitasatosporales</taxon>
        <taxon>Streptomycetaceae</taxon>
        <taxon>Streptomyces</taxon>
    </lineage>
</organism>
<reference evidence="1" key="2">
    <citation type="submission" date="2020-09" db="EMBL/GenBank/DDBJ databases">
        <authorList>
            <person name="Sun Q."/>
            <person name="Ohkuma M."/>
        </authorList>
    </citation>
    <scope>NUCLEOTIDE SEQUENCE</scope>
    <source>
        <strain evidence="1">JCM 4122</strain>
    </source>
</reference>
<keyword evidence="2" id="KW-1185">Reference proteome</keyword>
<evidence type="ECO:0000313" key="2">
    <source>
        <dbReference type="Proteomes" id="UP000632849"/>
    </source>
</evidence>
<name>A0A919BSQ7_STRFL</name>
<dbReference type="EMBL" id="BNBE01000002">
    <property type="protein sequence ID" value="GHG10648.1"/>
    <property type="molecule type" value="Genomic_DNA"/>
</dbReference>
<accession>A0A919BSQ7</accession>